<name>A0ABM4A030_ZIZJJ</name>
<feature type="region of interest" description="Disordered" evidence="1">
    <location>
        <begin position="1"/>
        <end position="20"/>
    </location>
</feature>
<reference evidence="3" key="1">
    <citation type="submission" date="2025-08" db="UniProtKB">
        <authorList>
            <consortium name="RefSeq"/>
        </authorList>
    </citation>
    <scope>IDENTIFICATION</scope>
    <source>
        <tissue evidence="3">Seedling</tissue>
    </source>
</reference>
<sequence>MASSFSSSSSSSTSSTSSDCSVTANRWNAIMDKSKSCCKCSTSSSGRWILWVVQISLVIWRSLPWKLMLMNGRVTLLDNILYVVLGVSKQSTGQVVSSIVLEGKSSSSQSPHGAIKTLERGRLSEDTIIDVISRSA</sequence>
<evidence type="ECO:0000313" key="3">
    <source>
        <dbReference type="RefSeq" id="XP_060670097.1"/>
    </source>
</evidence>
<evidence type="ECO:0000313" key="2">
    <source>
        <dbReference type="Proteomes" id="UP001652623"/>
    </source>
</evidence>
<dbReference type="GeneID" id="132800447"/>
<dbReference type="Proteomes" id="UP001652623">
    <property type="component" value="Chromosome 2"/>
</dbReference>
<protein>
    <submittedName>
        <fullName evidence="3">Uncharacterized protein LOC132800447</fullName>
    </submittedName>
</protein>
<keyword evidence="2" id="KW-1185">Reference proteome</keyword>
<accession>A0ABM4A030</accession>
<dbReference type="RefSeq" id="XP_060670097.1">
    <property type="nucleotide sequence ID" value="XM_060814114.1"/>
</dbReference>
<evidence type="ECO:0000256" key="1">
    <source>
        <dbReference type="SAM" id="MobiDB-lite"/>
    </source>
</evidence>
<proteinExistence type="predicted"/>
<gene>
    <name evidence="3" type="primary">LOC132800447</name>
</gene>
<organism evidence="2 3">
    <name type="scientific">Ziziphus jujuba</name>
    <name type="common">Chinese jujube</name>
    <name type="synonym">Ziziphus sativa</name>
    <dbReference type="NCBI Taxonomy" id="326968"/>
    <lineage>
        <taxon>Eukaryota</taxon>
        <taxon>Viridiplantae</taxon>
        <taxon>Streptophyta</taxon>
        <taxon>Embryophyta</taxon>
        <taxon>Tracheophyta</taxon>
        <taxon>Spermatophyta</taxon>
        <taxon>Magnoliopsida</taxon>
        <taxon>eudicotyledons</taxon>
        <taxon>Gunneridae</taxon>
        <taxon>Pentapetalae</taxon>
        <taxon>rosids</taxon>
        <taxon>fabids</taxon>
        <taxon>Rosales</taxon>
        <taxon>Rhamnaceae</taxon>
        <taxon>Paliureae</taxon>
        <taxon>Ziziphus</taxon>
    </lineage>
</organism>
<feature type="compositionally biased region" description="Low complexity" evidence="1">
    <location>
        <begin position="1"/>
        <end position="18"/>
    </location>
</feature>